<dbReference type="InterPro" id="IPR053812">
    <property type="entry name" value="HTH_Sigma70_ECF-like"/>
</dbReference>
<dbReference type="Proteomes" id="UP000253495">
    <property type="component" value="Unassembled WGS sequence"/>
</dbReference>
<accession>A0A368VGV0</accession>
<gene>
    <name evidence="2" type="ORF">DFQ14_11158</name>
</gene>
<sequence length="90" mass="9778">MRHTDADLDRASQRFEQLADDLDATTVEAEHTDDLRAIATAAEAVATDQARLREAVALARARGRSWNEIAISLGVSRQAARQRFADASAA</sequence>
<name>A0A368VGV0_9ACTN</name>
<dbReference type="EMBL" id="QPJC01000011">
    <property type="protein sequence ID" value="RCW40409.1"/>
    <property type="molecule type" value="Genomic_DNA"/>
</dbReference>
<evidence type="ECO:0000313" key="2">
    <source>
        <dbReference type="EMBL" id="RCW40409.1"/>
    </source>
</evidence>
<proteinExistence type="predicted"/>
<dbReference type="Pfam" id="PF07638">
    <property type="entry name" value="Sigma70_ECF"/>
    <property type="match status" value="1"/>
</dbReference>
<comment type="caution">
    <text evidence="2">The sequence shown here is derived from an EMBL/GenBank/DDBJ whole genome shotgun (WGS) entry which is preliminary data.</text>
</comment>
<dbReference type="SUPFAM" id="SSF88659">
    <property type="entry name" value="Sigma3 and sigma4 domains of RNA polymerase sigma factors"/>
    <property type="match status" value="1"/>
</dbReference>
<evidence type="ECO:0000259" key="1">
    <source>
        <dbReference type="Pfam" id="PF07638"/>
    </source>
</evidence>
<dbReference type="Gene3D" id="1.10.10.10">
    <property type="entry name" value="Winged helix-like DNA-binding domain superfamily/Winged helix DNA-binding domain"/>
    <property type="match status" value="1"/>
</dbReference>
<evidence type="ECO:0000313" key="3">
    <source>
        <dbReference type="Proteomes" id="UP000253495"/>
    </source>
</evidence>
<protein>
    <submittedName>
        <fullName evidence="2">ECF sigma factor</fullName>
    </submittedName>
</protein>
<dbReference type="AlphaFoldDB" id="A0A368VGV0"/>
<feature type="domain" description="RNA polymerase sigma-70 ECF-like HTH" evidence="1">
    <location>
        <begin position="16"/>
        <end position="85"/>
    </location>
</feature>
<dbReference type="InterPro" id="IPR013324">
    <property type="entry name" value="RNA_pol_sigma_r3/r4-like"/>
</dbReference>
<keyword evidence="3" id="KW-1185">Reference proteome</keyword>
<reference evidence="2 3" key="1">
    <citation type="submission" date="2018-07" db="EMBL/GenBank/DDBJ databases">
        <title>Genomic Encyclopedia of Type Strains, Phase III (KMG-III): the genomes of soil and plant-associated and newly described type strains.</title>
        <authorList>
            <person name="Whitman W."/>
        </authorList>
    </citation>
    <scope>NUCLEOTIDE SEQUENCE [LARGE SCALE GENOMIC DNA]</scope>
    <source>
        <strain evidence="2 3">CECT 8575</strain>
    </source>
</reference>
<dbReference type="InterPro" id="IPR036388">
    <property type="entry name" value="WH-like_DNA-bd_sf"/>
</dbReference>
<organism evidence="2 3">
    <name type="scientific">Halopolyspora algeriensis</name>
    <dbReference type="NCBI Taxonomy" id="1500506"/>
    <lineage>
        <taxon>Bacteria</taxon>
        <taxon>Bacillati</taxon>
        <taxon>Actinomycetota</taxon>
        <taxon>Actinomycetes</taxon>
        <taxon>Actinomycetes incertae sedis</taxon>
        <taxon>Halopolyspora</taxon>
    </lineage>
</organism>